<evidence type="ECO:0000313" key="7">
    <source>
        <dbReference type="EMBL" id="CAF4279542.1"/>
    </source>
</evidence>
<feature type="compositionally biased region" description="Low complexity" evidence="4">
    <location>
        <begin position="560"/>
        <end position="605"/>
    </location>
</feature>
<dbReference type="Pfam" id="PF03221">
    <property type="entry name" value="HTH_Tnp_Tc5"/>
    <property type="match status" value="1"/>
</dbReference>
<dbReference type="SMART" id="SM00674">
    <property type="entry name" value="CENPB"/>
    <property type="match status" value="1"/>
</dbReference>
<dbReference type="GO" id="GO:0005634">
    <property type="term" value="C:nucleus"/>
    <property type="evidence" value="ECO:0007669"/>
    <property type="project" value="UniProtKB-SubCell"/>
</dbReference>
<name>A0A820GLA4_9BILA</name>
<feature type="compositionally biased region" description="Polar residues" evidence="4">
    <location>
        <begin position="606"/>
        <end position="623"/>
    </location>
</feature>
<protein>
    <recommendedName>
        <fullName evidence="5">HTH CENPB-type domain-containing protein</fullName>
    </recommendedName>
</protein>
<dbReference type="Gene3D" id="3.30.420.10">
    <property type="entry name" value="Ribonuclease H-like superfamily/Ribonuclease H"/>
    <property type="match status" value="1"/>
</dbReference>
<dbReference type="InterPro" id="IPR036397">
    <property type="entry name" value="RNaseH_sf"/>
</dbReference>
<dbReference type="PANTHER" id="PTHR19303">
    <property type="entry name" value="TRANSPOSON"/>
    <property type="match status" value="1"/>
</dbReference>
<evidence type="ECO:0000256" key="1">
    <source>
        <dbReference type="ARBA" id="ARBA00004123"/>
    </source>
</evidence>
<evidence type="ECO:0000256" key="3">
    <source>
        <dbReference type="ARBA" id="ARBA00023242"/>
    </source>
</evidence>
<keyword evidence="2" id="KW-0238">DNA-binding</keyword>
<dbReference type="GO" id="GO:0003677">
    <property type="term" value="F:DNA binding"/>
    <property type="evidence" value="ECO:0007669"/>
    <property type="project" value="UniProtKB-KW"/>
</dbReference>
<dbReference type="PANTHER" id="PTHR19303:SF52">
    <property type="entry name" value="TIGGER TRANSPOSABLE ELEMENT-DERIVED PROTEIN 6"/>
    <property type="match status" value="1"/>
</dbReference>
<dbReference type="Proteomes" id="UP000663842">
    <property type="component" value="Unassembled WGS sequence"/>
</dbReference>
<dbReference type="InterPro" id="IPR050863">
    <property type="entry name" value="CenT-Element_Derived"/>
</dbReference>
<dbReference type="InterPro" id="IPR007889">
    <property type="entry name" value="HTH_Psq"/>
</dbReference>
<keyword evidence="3" id="KW-0539">Nucleus</keyword>
<feature type="region of interest" description="Disordered" evidence="4">
    <location>
        <begin position="558"/>
        <end position="636"/>
    </location>
</feature>
<accession>A0A820GLA4</accession>
<sequence>MAPKRPVVAGTEKVKKQRKVFTLEEKITILNLLQAGKSISSVAKQYSRNESSIRAIKCREKQIREAVCTASVSCFAKKTSHVRDRALIKTERALLIYLEDMNKRRVPCDCFTLQAKAMELYKKFKPDANEEQLPNVKEFKASKGWLQLFKKRVNIKNLHLSGESASADHTAANLYPETFQKIIDDKGYLPEQVFNADETGLFWKKMPNRTYIARSARQAPGFKAAKDRVTILFCANAAGHLIKPGFIYRAENPRVFKGKNKNLLPVFYQANKKAWMTALLFLDWFNKCFVPEVKSYLERKGIEFKVLLVIDNATSHPDSLKLANKHVEIAFLPPNTTSILQPLDQGVIRCFKAIYTRQSFNRIRNFLEMDPNGSVIQCYKSFTILDCIAAVKEATDSIQPKSIIACWINLWQECGTDFEGFPTIDNDVADIEIAARQIGGEGFDDLQNEEIIALIDSNQEAITDEELLQLANSDTEPLSDDDIEEVPTTTSTWDIPKFNEIFIAAKHLNSIILRNDPSMEHSLKVMNNIKSALKPYEEMYEQLKRKQKQMPITIYLKKTSTNSSSSPQPGPSSLEPINLSSSPQPGSSSLESTNQSSSPQPGPSSIESTNCSSLQPDPSSLESFSDPDESQIINLE</sequence>
<feature type="domain" description="HTH CENPB-type" evidence="5">
    <location>
        <begin position="78"/>
        <end position="159"/>
    </location>
</feature>
<dbReference type="Pfam" id="PF04218">
    <property type="entry name" value="CENP-B_N"/>
    <property type="match status" value="1"/>
</dbReference>
<dbReference type="InterPro" id="IPR004875">
    <property type="entry name" value="DDE_SF_endonuclease_dom"/>
</dbReference>
<dbReference type="Pfam" id="PF03184">
    <property type="entry name" value="DDE_1"/>
    <property type="match status" value="1"/>
</dbReference>
<dbReference type="EMBL" id="CAJNRG010002678">
    <property type="protein sequence ID" value="CAF2050242.1"/>
    <property type="molecule type" value="Genomic_DNA"/>
</dbReference>
<evidence type="ECO:0000256" key="4">
    <source>
        <dbReference type="SAM" id="MobiDB-lite"/>
    </source>
</evidence>
<organism evidence="7 8">
    <name type="scientific">Rotaria magnacalcarata</name>
    <dbReference type="NCBI Taxonomy" id="392030"/>
    <lineage>
        <taxon>Eukaryota</taxon>
        <taxon>Metazoa</taxon>
        <taxon>Spiralia</taxon>
        <taxon>Gnathifera</taxon>
        <taxon>Rotifera</taxon>
        <taxon>Eurotatoria</taxon>
        <taxon>Bdelloidea</taxon>
        <taxon>Philodinida</taxon>
        <taxon>Philodinidae</taxon>
        <taxon>Rotaria</taxon>
    </lineage>
</organism>
<dbReference type="InterPro" id="IPR006600">
    <property type="entry name" value="HTH_CenpB_DNA-bd_dom"/>
</dbReference>
<reference evidence="7" key="1">
    <citation type="submission" date="2021-02" db="EMBL/GenBank/DDBJ databases">
        <authorList>
            <person name="Nowell W R."/>
        </authorList>
    </citation>
    <scope>NUCLEOTIDE SEQUENCE</scope>
</reference>
<evidence type="ECO:0000256" key="2">
    <source>
        <dbReference type="ARBA" id="ARBA00023125"/>
    </source>
</evidence>
<evidence type="ECO:0000313" key="6">
    <source>
        <dbReference type="EMBL" id="CAF2050242.1"/>
    </source>
</evidence>
<gene>
    <name evidence="7" type="ORF">UXM345_LOCUS32265</name>
    <name evidence="6" type="ORF">XDN619_LOCUS8384</name>
</gene>
<dbReference type="Proteomes" id="UP000663887">
    <property type="component" value="Unassembled WGS sequence"/>
</dbReference>
<proteinExistence type="predicted"/>
<dbReference type="AlphaFoldDB" id="A0A820GLA4"/>
<dbReference type="PROSITE" id="PS51253">
    <property type="entry name" value="HTH_CENPB"/>
    <property type="match status" value="1"/>
</dbReference>
<evidence type="ECO:0000259" key="5">
    <source>
        <dbReference type="PROSITE" id="PS51253"/>
    </source>
</evidence>
<dbReference type="EMBL" id="CAJOBF010009695">
    <property type="protein sequence ID" value="CAF4279542.1"/>
    <property type="molecule type" value="Genomic_DNA"/>
</dbReference>
<comment type="caution">
    <text evidence="7">The sequence shown here is derived from an EMBL/GenBank/DDBJ whole genome shotgun (WGS) entry which is preliminary data.</text>
</comment>
<dbReference type="SUPFAM" id="SSF46689">
    <property type="entry name" value="Homeodomain-like"/>
    <property type="match status" value="2"/>
</dbReference>
<dbReference type="Gene3D" id="1.10.10.60">
    <property type="entry name" value="Homeodomain-like"/>
    <property type="match status" value="1"/>
</dbReference>
<evidence type="ECO:0000313" key="8">
    <source>
        <dbReference type="Proteomes" id="UP000663842"/>
    </source>
</evidence>
<comment type="subcellular location">
    <subcellularLocation>
        <location evidence="1">Nucleus</location>
    </subcellularLocation>
</comment>
<dbReference type="InterPro" id="IPR009057">
    <property type="entry name" value="Homeodomain-like_sf"/>
</dbReference>